<dbReference type="GO" id="GO:0016207">
    <property type="term" value="F:4-coumarate-CoA ligase activity"/>
    <property type="evidence" value="ECO:0007669"/>
    <property type="project" value="UniProtKB-EC"/>
</dbReference>
<dbReference type="Proteomes" id="UP000019116">
    <property type="component" value="Chromosome 5A"/>
</dbReference>
<comment type="catalytic activity">
    <reaction evidence="8">
        <text>(E)-4-coumaroyl-AMP + CoA = (E)-4-coumaroyl-CoA + AMP + H(+)</text>
        <dbReference type="Rhea" id="RHEA:72423"/>
        <dbReference type="ChEBI" id="CHEBI:15378"/>
        <dbReference type="ChEBI" id="CHEBI:57287"/>
        <dbReference type="ChEBI" id="CHEBI:85008"/>
        <dbReference type="ChEBI" id="CHEBI:192348"/>
        <dbReference type="ChEBI" id="CHEBI:456215"/>
    </reaction>
    <physiologicalReaction direction="left-to-right" evidence="8">
        <dbReference type="Rhea" id="RHEA:72424"/>
    </physiologicalReaction>
</comment>
<evidence type="ECO:0000256" key="6">
    <source>
        <dbReference type="ARBA" id="ARBA00022840"/>
    </source>
</evidence>
<comment type="similarity">
    <text evidence="2 10">Belongs to the ATP-dependent AMP-binding enzyme family.</text>
</comment>
<dbReference type="Gramene" id="TraesPARA_EIv1.0_1534020.2">
    <property type="protein sequence ID" value="TraesPARA_EIv1.0_1534020.2.CDS"/>
    <property type="gene ID" value="TraesPARA_EIv1.0_1534020"/>
</dbReference>
<dbReference type="Gramene" id="TraesCS5A03G0973100.2">
    <property type="protein sequence ID" value="TraesCS5A03G0973100.2.CDS"/>
    <property type="gene ID" value="TraesCS5A03G0973100"/>
</dbReference>
<dbReference type="GO" id="GO:0005524">
    <property type="term" value="F:ATP binding"/>
    <property type="evidence" value="ECO:0007669"/>
    <property type="project" value="UniProtKB-KW"/>
</dbReference>
<dbReference type="PANTHER" id="PTHR43272">
    <property type="entry name" value="LONG-CHAIN-FATTY-ACID--COA LIGASE"/>
    <property type="match status" value="1"/>
</dbReference>
<dbReference type="Pfam" id="PF00501">
    <property type="entry name" value="AMP-binding"/>
    <property type="match status" value="1"/>
</dbReference>
<dbReference type="InterPro" id="IPR000873">
    <property type="entry name" value="AMP-dep_synth/lig_dom"/>
</dbReference>
<evidence type="ECO:0000313" key="12">
    <source>
        <dbReference type="EnsemblPlants" id="TraesCS5A02G411500.2"/>
    </source>
</evidence>
<evidence type="ECO:0000256" key="8">
    <source>
        <dbReference type="ARBA" id="ARBA00034223"/>
    </source>
</evidence>
<dbReference type="GO" id="GO:0004467">
    <property type="term" value="F:long-chain fatty acid-CoA ligase activity"/>
    <property type="evidence" value="ECO:0000318"/>
    <property type="project" value="GO_Central"/>
</dbReference>
<protein>
    <recommendedName>
        <fullName evidence="10">Long-chain-fatty-acid--CoA ligase</fullName>
        <ecNumber evidence="10">6.2.1.3</ecNumber>
    </recommendedName>
</protein>
<dbReference type="SUPFAM" id="SSF56801">
    <property type="entry name" value="Acetyl-CoA synthetase-like"/>
    <property type="match status" value="1"/>
</dbReference>
<dbReference type="Gene3D" id="3.40.50.12780">
    <property type="entry name" value="N-terminal domain of ligase-like"/>
    <property type="match status" value="1"/>
</dbReference>
<evidence type="ECO:0000256" key="2">
    <source>
        <dbReference type="ARBA" id="ARBA00006432"/>
    </source>
</evidence>
<dbReference type="EnsemblPlants" id="TraesCS5A02G411500.2">
    <property type="protein sequence ID" value="TraesCS5A02G411500.2"/>
    <property type="gene ID" value="TraesCS5A02G411500"/>
</dbReference>
<proteinExistence type="inferred from homology"/>
<dbReference type="GO" id="GO:0005783">
    <property type="term" value="C:endoplasmic reticulum"/>
    <property type="evidence" value="ECO:0000318"/>
    <property type="project" value="GO_Central"/>
</dbReference>
<dbReference type="STRING" id="4565.A0A3B6KQ55"/>
<keyword evidence="6 10" id="KW-0067">ATP-binding</keyword>
<dbReference type="CDD" id="cd05927">
    <property type="entry name" value="LC-FACS_euk"/>
    <property type="match status" value="1"/>
</dbReference>
<dbReference type="SMR" id="A0A3B6KQ55"/>
<comment type="catalytic activity">
    <reaction evidence="7">
        <text>(E)-4-coumarate + ATP + H(+) = (E)-4-coumaroyl-AMP + diphosphate</text>
        <dbReference type="Rhea" id="RHEA:72419"/>
        <dbReference type="ChEBI" id="CHEBI:12876"/>
        <dbReference type="ChEBI" id="CHEBI:15378"/>
        <dbReference type="ChEBI" id="CHEBI:30616"/>
        <dbReference type="ChEBI" id="CHEBI:33019"/>
        <dbReference type="ChEBI" id="CHEBI:192348"/>
    </reaction>
    <physiologicalReaction direction="left-to-right" evidence="7">
        <dbReference type="Rhea" id="RHEA:72420"/>
    </physiologicalReaction>
</comment>
<dbReference type="OrthoDB" id="1700726at2759"/>
<accession>A0A3B6KQ55</accession>
<comment type="cofactor">
    <cofactor evidence="1">
        <name>Mg(2+)</name>
        <dbReference type="ChEBI" id="CHEBI:18420"/>
    </cofactor>
</comment>
<keyword evidence="5 10" id="KW-0276">Fatty acid metabolism</keyword>
<comment type="catalytic activity">
    <reaction evidence="9">
        <text>(E)-4-coumarate + ATP + CoA = (E)-4-coumaroyl-CoA + AMP + diphosphate</text>
        <dbReference type="Rhea" id="RHEA:19641"/>
        <dbReference type="ChEBI" id="CHEBI:12876"/>
        <dbReference type="ChEBI" id="CHEBI:30616"/>
        <dbReference type="ChEBI" id="CHEBI:33019"/>
        <dbReference type="ChEBI" id="CHEBI:57287"/>
        <dbReference type="ChEBI" id="CHEBI:85008"/>
        <dbReference type="ChEBI" id="CHEBI:456215"/>
        <dbReference type="EC" id="6.2.1.12"/>
    </reaction>
    <physiologicalReaction direction="left-to-right" evidence="9">
        <dbReference type="Rhea" id="RHEA:19642"/>
    </physiologicalReaction>
</comment>
<dbReference type="PROSITE" id="PS00455">
    <property type="entry name" value="AMP_BINDING"/>
    <property type="match status" value="1"/>
</dbReference>
<comment type="function">
    <text evidence="10">Catalyzes the conversion of long-chain fatty acids to their active form acyl-CoAs for both synthesis of cellular lipids, and degradation via beta-oxidation.</text>
</comment>
<reference evidence="12" key="1">
    <citation type="submission" date="2018-08" db="EMBL/GenBank/DDBJ databases">
        <authorList>
            <person name="Rossello M."/>
        </authorList>
    </citation>
    <scope>NUCLEOTIDE SEQUENCE [LARGE SCALE GENOMIC DNA]</scope>
    <source>
        <strain evidence="12">cv. Chinese Spring</strain>
    </source>
</reference>
<sequence length="664" mass="73918">MDKTVYTVKVGEATPAAGGRPAAGPVYRSIYAKDGLMRLPQEIHSPWDFFSGAVKKYPKNRMLGRRQVSEGKAGDYVWQTYEQVYQKVIQIGAAIRGFGVKPGAHCAIYGSNCPEWVMAMQACNSQGICYVPLYDTLGQNAVEFILDHAEISIAFMQESKIKSIVAVLPKCTAHIKAIVSFGDVTIELKREVEQLGVSCFSWEEFSTMVSGEDIQELPKKQKDDICTIMYTSGTTGEPKGVIITNRAIVAGVTTTEHLLQLTDKVVDEYDSYFSYLPLAHIFDQVIGNYCISKGASIGFWQGDIRYLMEDVQVMKPTIFCGVPRVYDRIYTGINQKIQSGGLIAKHLFQYAYNYKLGNLMNGFKQHEASPFFDKIVFSKIKEGLGGRIRLMLSGAAPLPRHIEEFMRVTSCSVLAQGYGLTESCSGCFTSIANVISMIGTVGPPVTAVEARLESVPEMGYDALSSAPRGEICLRGHTLFSGYYKRPDLTEEVFSDGWFHTGDIGEWQPDGTMKIIDRKKNIFKLSQGEYVAVEVLESAYAQSQLAASVWVYGNSFESFLVAVVVPEKQAIEDWAALNGKSGDYAELCNDPKARRYIQDELNQTGKKLGLRGFEMLRAVHLEPVPFSIDKDLITPTFKLKRPQLLKHYKDRVDQLYKDAKMGTAQ</sequence>
<evidence type="ECO:0000313" key="13">
    <source>
        <dbReference type="Proteomes" id="UP000019116"/>
    </source>
</evidence>
<reference evidence="12" key="2">
    <citation type="submission" date="2018-10" db="UniProtKB">
        <authorList>
            <consortium name="EnsemblPlants"/>
        </authorList>
    </citation>
    <scope>IDENTIFICATION</scope>
</reference>
<dbReference type="GO" id="GO:0009698">
    <property type="term" value="P:phenylpropanoid metabolic process"/>
    <property type="evidence" value="ECO:0007669"/>
    <property type="project" value="UniProtKB-ARBA"/>
</dbReference>
<keyword evidence="3 10" id="KW-0436">Ligase</keyword>
<dbReference type="EC" id="6.2.1.3" evidence="10"/>
<dbReference type="InterPro" id="IPR042099">
    <property type="entry name" value="ANL_N_sf"/>
</dbReference>
<name>A0A3B6KQ55_WHEAT</name>
<dbReference type="InterPro" id="IPR020845">
    <property type="entry name" value="AMP-binding_CS"/>
</dbReference>
<dbReference type="InterPro" id="IPR045311">
    <property type="entry name" value="LC-FACS_euk"/>
</dbReference>
<dbReference type="GO" id="GO:0016020">
    <property type="term" value="C:membrane"/>
    <property type="evidence" value="ECO:0000318"/>
    <property type="project" value="GO_Central"/>
</dbReference>
<organism evidence="12">
    <name type="scientific">Triticum aestivum</name>
    <name type="common">Wheat</name>
    <dbReference type="NCBI Taxonomy" id="4565"/>
    <lineage>
        <taxon>Eukaryota</taxon>
        <taxon>Viridiplantae</taxon>
        <taxon>Streptophyta</taxon>
        <taxon>Embryophyta</taxon>
        <taxon>Tracheophyta</taxon>
        <taxon>Spermatophyta</taxon>
        <taxon>Magnoliopsida</taxon>
        <taxon>Liliopsida</taxon>
        <taxon>Poales</taxon>
        <taxon>Poaceae</taxon>
        <taxon>BOP clade</taxon>
        <taxon>Pooideae</taxon>
        <taxon>Triticodae</taxon>
        <taxon>Triticeae</taxon>
        <taxon>Triticinae</taxon>
        <taxon>Triticum</taxon>
    </lineage>
</organism>
<keyword evidence="4 10" id="KW-0547">Nucleotide-binding</keyword>
<dbReference type="KEGG" id="taes:123105217"/>
<evidence type="ECO:0000256" key="5">
    <source>
        <dbReference type="ARBA" id="ARBA00022832"/>
    </source>
</evidence>
<dbReference type="GO" id="GO:0106290">
    <property type="term" value="F:trans-cinnamate-CoA ligase activity"/>
    <property type="evidence" value="ECO:0007669"/>
    <property type="project" value="UniProtKB-ARBA"/>
</dbReference>
<evidence type="ECO:0000259" key="11">
    <source>
        <dbReference type="Pfam" id="PF00501"/>
    </source>
</evidence>
<dbReference type="Gramene" id="TraesCS5A02G411500.2">
    <property type="protein sequence ID" value="TraesCS5A02G411500.2"/>
    <property type="gene ID" value="TraesCS5A02G411500"/>
</dbReference>
<evidence type="ECO:0000256" key="10">
    <source>
        <dbReference type="RuleBase" id="RU369030"/>
    </source>
</evidence>
<dbReference type="GeneID" id="123105217"/>
<dbReference type="GO" id="GO:0010143">
    <property type="term" value="P:cutin biosynthetic process"/>
    <property type="evidence" value="ECO:0000318"/>
    <property type="project" value="GO_Central"/>
</dbReference>
<dbReference type="RefSeq" id="XP_044383174.1">
    <property type="nucleotide sequence ID" value="XM_044527239.1"/>
</dbReference>
<dbReference type="Gramene" id="TraesSYM5A03G02765050.2">
    <property type="protein sequence ID" value="TraesSYM5A03G02765050.2"/>
    <property type="gene ID" value="TraesSYM5A03G02765050"/>
</dbReference>
<dbReference type="AlphaFoldDB" id="A0A3B6KQ55"/>
<feature type="domain" description="AMP-dependent synthetase/ligase" evidence="11">
    <location>
        <begin position="65"/>
        <end position="483"/>
    </location>
</feature>
<evidence type="ECO:0000256" key="3">
    <source>
        <dbReference type="ARBA" id="ARBA00022598"/>
    </source>
</evidence>
<dbReference type="GO" id="GO:0010025">
    <property type="term" value="P:wax biosynthetic process"/>
    <property type="evidence" value="ECO:0000318"/>
    <property type="project" value="GO_Central"/>
</dbReference>
<comment type="catalytic activity">
    <reaction evidence="10">
        <text>a long-chain fatty acid + ATP + CoA = a long-chain fatty acyl-CoA + AMP + diphosphate</text>
        <dbReference type="Rhea" id="RHEA:15421"/>
        <dbReference type="ChEBI" id="CHEBI:30616"/>
        <dbReference type="ChEBI" id="CHEBI:33019"/>
        <dbReference type="ChEBI" id="CHEBI:57287"/>
        <dbReference type="ChEBI" id="CHEBI:57560"/>
        <dbReference type="ChEBI" id="CHEBI:83139"/>
        <dbReference type="ChEBI" id="CHEBI:456215"/>
        <dbReference type="EC" id="6.2.1.3"/>
    </reaction>
</comment>
<keyword evidence="10" id="KW-0443">Lipid metabolism</keyword>
<evidence type="ECO:0000256" key="9">
    <source>
        <dbReference type="ARBA" id="ARBA00034252"/>
    </source>
</evidence>
<dbReference type="Gramene" id="TraesSTA5A03G02726690.2">
    <property type="protein sequence ID" value="TraesSTA5A03G02726690.2"/>
    <property type="gene ID" value="TraesSTA5A03G02726690"/>
</dbReference>
<evidence type="ECO:0000256" key="1">
    <source>
        <dbReference type="ARBA" id="ARBA00001946"/>
    </source>
</evidence>
<keyword evidence="13" id="KW-1185">Reference proteome</keyword>
<gene>
    <name evidence="12" type="primary">LOC123105217</name>
</gene>
<evidence type="ECO:0000256" key="4">
    <source>
        <dbReference type="ARBA" id="ARBA00022741"/>
    </source>
</evidence>
<evidence type="ECO:0000256" key="7">
    <source>
        <dbReference type="ARBA" id="ARBA00034219"/>
    </source>
</evidence>
<dbReference type="PANTHER" id="PTHR43272:SF4">
    <property type="entry name" value="LONG CHAIN ACYL-COA SYNTHETASE 2"/>
    <property type="match status" value="1"/>
</dbReference>